<keyword evidence="5" id="KW-1185">Reference proteome</keyword>
<dbReference type="PANTHER" id="PTHR11481:SF64">
    <property type="entry name" value="FC RECEPTOR-LIKE PROTEIN 4"/>
    <property type="match status" value="1"/>
</dbReference>
<dbReference type="PROSITE" id="PS50835">
    <property type="entry name" value="IG_LIKE"/>
    <property type="match status" value="2"/>
</dbReference>
<dbReference type="Gene3D" id="2.60.40.10">
    <property type="entry name" value="Immunoglobulins"/>
    <property type="match status" value="2"/>
</dbReference>
<name>A0A3P8V8S2_CYNSE</name>
<dbReference type="InterPro" id="IPR003598">
    <property type="entry name" value="Ig_sub2"/>
</dbReference>
<evidence type="ECO:0000256" key="1">
    <source>
        <dbReference type="ARBA" id="ARBA00022729"/>
    </source>
</evidence>
<protein>
    <recommendedName>
        <fullName evidence="3">Ig-like domain-containing protein</fullName>
    </recommendedName>
</protein>
<organism evidence="4 5">
    <name type="scientific">Cynoglossus semilaevis</name>
    <name type="common">Tongue sole</name>
    <dbReference type="NCBI Taxonomy" id="244447"/>
    <lineage>
        <taxon>Eukaryota</taxon>
        <taxon>Metazoa</taxon>
        <taxon>Chordata</taxon>
        <taxon>Craniata</taxon>
        <taxon>Vertebrata</taxon>
        <taxon>Euteleostomi</taxon>
        <taxon>Actinopterygii</taxon>
        <taxon>Neopterygii</taxon>
        <taxon>Teleostei</taxon>
        <taxon>Neoteleostei</taxon>
        <taxon>Acanthomorphata</taxon>
        <taxon>Carangaria</taxon>
        <taxon>Pleuronectiformes</taxon>
        <taxon>Pleuronectoidei</taxon>
        <taxon>Cynoglossidae</taxon>
        <taxon>Cynoglossinae</taxon>
        <taxon>Cynoglossus</taxon>
    </lineage>
</organism>
<dbReference type="InterPro" id="IPR036179">
    <property type="entry name" value="Ig-like_dom_sf"/>
</dbReference>
<sequence>MKTRRQTSVTVGQLELSQNTGSAGNRCSVLSAESPGAVSHLLSVCVPQDLQHVNVTEGEDSVVLPCQVNVSNTSVVVWSRNKSGIVHVHPWDRDSLDLQHQRYKNRTQMHPDALQSGNLSLTLLKPTTNDSDLYKCNVREYGKDLSERKVQLKVTVSLTVRPNLQQFFSKDVLYMSCDQGGQRIRRTTGGQTDSGNSTDKSSCFLDYLIPSDSGVYWCESGPGFYSNTINISVTVPAMASSGGHVIVEVPVFPVVEGANVTLFCKGRDSPSLYSSNSLTGTFYKDGALVESSSAGILTIHNVSKSDEGHYSCASGKDTSPESWLTVTGWFIFQNFQISDPSTEGSEISEDLSCFKFPLNLVICP</sequence>
<dbReference type="PANTHER" id="PTHR11481">
    <property type="entry name" value="IMMUNOGLOBULIN FC RECEPTOR"/>
    <property type="match status" value="1"/>
</dbReference>
<feature type="domain" description="Ig-like" evidence="3">
    <location>
        <begin position="236"/>
        <end position="327"/>
    </location>
</feature>
<dbReference type="InterPro" id="IPR007110">
    <property type="entry name" value="Ig-like_dom"/>
</dbReference>
<reference evidence="4" key="2">
    <citation type="submission" date="2025-08" db="UniProtKB">
        <authorList>
            <consortium name="Ensembl"/>
        </authorList>
    </citation>
    <scope>IDENTIFICATION</scope>
</reference>
<dbReference type="GO" id="GO:0004888">
    <property type="term" value="F:transmembrane signaling receptor activity"/>
    <property type="evidence" value="ECO:0007669"/>
    <property type="project" value="TreeGrafter"/>
</dbReference>
<evidence type="ECO:0000259" key="3">
    <source>
        <dbReference type="PROSITE" id="PS50835"/>
    </source>
</evidence>
<dbReference type="GO" id="GO:0006955">
    <property type="term" value="P:immune response"/>
    <property type="evidence" value="ECO:0007669"/>
    <property type="project" value="TreeGrafter"/>
</dbReference>
<proteinExistence type="predicted"/>
<dbReference type="InterPro" id="IPR050488">
    <property type="entry name" value="Ig_Fc_receptor"/>
</dbReference>
<keyword evidence="2" id="KW-1015">Disulfide bond</keyword>
<dbReference type="Proteomes" id="UP000265120">
    <property type="component" value="Chromosome 1"/>
</dbReference>
<reference evidence="4" key="3">
    <citation type="submission" date="2025-09" db="UniProtKB">
        <authorList>
            <consortium name="Ensembl"/>
        </authorList>
    </citation>
    <scope>IDENTIFICATION</scope>
</reference>
<dbReference type="InterPro" id="IPR013106">
    <property type="entry name" value="Ig_V-set"/>
</dbReference>
<reference evidence="4 5" key="1">
    <citation type="journal article" date="2014" name="Nat. Genet.">
        <title>Whole-genome sequence of a flatfish provides insights into ZW sex chromosome evolution and adaptation to a benthic lifestyle.</title>
        <authorList>
            <person name="Chen S."/>
            <person name="Zhang G."/>
            <person name="Shao C."/>
            <person name="Huang Q."/>
            <person name="Liu G."/>
            <person name="Zhang P."/>
            <person name="Song W."/>
            <person name="An N."/>
            <person name="Chalopin D."/>
            <person name="Volff J.N."/>
            <person name="Hong Y."/>
            <person name="Li Q."/>
            <person name="Sha Z."/>
            <person name="Zhou H."/>
            <person name="Xie M."/>
            <person name="Yu Q."/>
            <person name="Liu Y."/>
            <person name="Xiang H."/>
            <person name="Wang N."/>
            <person name="Wu K."/>
            <person name="Yang C."/>
            <person name="Zhou Q."/>
            <person name="Liao X."/>
            <person name="Yang L."/>
            <person name="Hu Q."/>
            <person name="Zhang J."/>
            <person name="Meng L."/>
            <person name="Jin L."/>
            <person name="Tian Y."/>
            <person name="Lian J."/>
            <person name="Yang J."/>
            <person name="Miao G."/>
            <person name="Liu S."/>
            <person name="Liang Z."/>
            <person name="Yan F."/>
            <person name="Li Y."/>
            <person name="Sun B."/>
            <person name="Zhang H."/>
            <person name="Zhang J."/>
            <person name="Zhu Y."/>
            <person name="Du M."/>
            <person name="Zhao Y."/>
            <person name="Schartl M."/>
            <person name="Tang Q."/>
            <person name="Wang J."/>
        </authorList>
    </citation>
    <scope>NUCLEOTIDE SEQUENCE</scope>
</reference>
<dbReference type="CDD" id="cd00096">
    <property type="entry name" value="Ig"/>
    <property type="match status" value="1"/>
</dbReference>
<accession>A0A3P8V8S2</accession>
<keyword evidence="1" id="KW-0732">Signal</keyword>
<dbReference type="SUPFAM" id="SSF48726">
    <property type="entry name" value="Immunoglobulin"/>
    <property type="match status" value="2"/>
</dbReference>
<dbReference type="InParanoid" id="A0A3P8V8S2"/>
<dbReference type="GO" id="GO:0007166">
    <property type="term" value="P:cell surface receptor signaling pathway"/>
    <property type="evidence" value="ECO:0007669"/>
    <property type="project" value="TreeGrafter"/>
</dbReference>
<dbReference type="InterPro" id="IPR003599">
    <property type="entry name" value="Ig_sub"/>
</dbReference>
<dbReference type="GO" id="GO:0009897">
    <property type="term" value="C:external side of plasma membrane"/>
    <property type="evidence" value="ECO:0007669"/>
    <property type="project" value="TreeGrafter"/>
</dbReference>
<dbReference type="SMART" id="SM00409">
    <property type="entry name" value="IG"/>
    <property type="match status" value="3"/>
</dbReference>
<dbReference type="SMART" id="SM00408">
    <property type="entry name" value="IGc2"/>
    <property type="match status" value="2"/>
</dbReference>
<evidence type="ECO:0000313" key="4">
    <source>
        <dbReference type="Ensembl" id="ENSCSEP00000008830.1"/>
    </source>
</evidence>
<evidence type="ECO:0000313" key="5">
    <source>
        <dbReference type="Proteomes" id="UP000265120"/>
    </source>
</evidence>
<dbReference type="Ensembl" id="ENSCSET00000008927.1">
    <property type="protein sequence ID" value="ENSCSEP00000008830.1"/>
    <property type="gene ID" value="ENSCSEG00000005651.1"/>
</dbReference>
<feature type="domain" description="Ig-like" evidence="3">
    <location>
        <begin position="35"/>
        <end position="157"/>
    </location>
</feature>
<dbReference type="AlphaFoldDB" id="A0A3P8V8S2"/>
<dbReference type="Pfam" id="PF07686">
    <property type="entry name" value="V-set"/>
    <property type="match status" value="1"/>
</dbReference>
<dbReference type="InterPro" id="IPR013783">
    <property type="entry name" value="Ig-like_fold"/>
</dbReference>
<evidence type="ECO:0000256" key="2">
    <source>
        <dbReference type="ARBA" id="ARBA00023157"/>
    </source>
</evidence>
<dbReference type="STRING" id="244447.ENSCSEP00000008830"/>